<dbReference type="GO" id="GO:0003676">
    <property type="term" value="F:nucleic acid binding"/>
    <property type="evidence" value="ECO:0007669"/>
    <property type="project" value="InterPro"/>
</dbReference>
<dbReference type="EMBL" id="JAMRDG010000001">
    <property type="protein sequence ID" value="KAJ3708371.1"/>
    <property type="molecule type" value="Genomic_DNA"/>
</dbReference>
<feature type="domain" description="RNase H type-1" evidence="1">
    <location>
        <begin position="366"/>
        <end position="492"/>
    </location>
</feature>
<keyword evidence="4" id="KW-1185">Reference proteome</keyword>
<gene>
    <name evidence="3" type="ORF">LUZ61_012076</name>
</gene>
<protein>
    <submittedName>
        <fullName evidence="3">Uncharacterized protein</fullName>
    </submittedName>
</protein>
<dbReference type="InterPro" id="IPR036397">
    <property type="entry name" value="RNaseH_sf"/>
</dbReference>
<feature type="domain" description="Reverse transcriptase zinc-binding" evidence="2">
    <location>
        <begin position="175"/>
        <end position="268"/>
    </location>
</feature>
<evidence type="ECO:0000313" key="3">
    <source>
        <dbReference type="EMBL" id="KAJ3708371.1"/>
    </source>
</evidence>
<reference evidence="3 4" key="1">
    <citation type="journal article" date="2022" name="Cell">
        <title>Repeat-based holocentromeres influence genome architecture and karyotype evolution.</title>
        <authorList>
            <person name="Hofstatter P.G."/>
            <person name="Thangavel G."/>
            <person name="Lux T."/>
            <person name="Neumann P."/>
            <person name="Vondrak T."/>
            <person name="Novak P."/>
            <person name="Zhang M."/>
            <person name="Costa L."/>
            <person name="Castellani M."/>
            <person name="Scott A."/>
            <person name="Toegelov H."/>
            <person name="Fuchs J."/>
            <person name="Mata-Sucre Y."/>
            <person name="Dias Y."/>
            <person name="Vanzela A.L.L."/>
            <person name="Huettel B."/>
            <person name="Almeida C.C.S."/>
            <person name="Simkova H."/>
            <person name="Souza G."/>
            <person name="Pedrosa-Harand A."/>
            <person name="Macas J."/>
            <person name="Mayer K.F.X."/>
            <person name="Houben A."/>
            <person name="Marques A."/>
        </authorList>
    </citation>
    <scope>NUCLEOTIDE SEQUENCE [LARGE SCALE GENOMIC DNA]</scope>
    <source>
        <strain evidence="3">RhyTen1mFocal</strain>
    </source>
</reference>
<dbReference type="InterPro" id="IPR026960">
    <property type="entry name" value="RVT-Znf"/>
</dbReference>
<name>A0AAD6F0U9_9POAL</name>
<sequence>MAWKKITSDWEEGGLAVKDTHIFNKALMLKAMRDVASNKQKLWVQLVMAKYCSNRGLWRTTKVRGTSKLWKDIQMLKLHLKDSIFWQVNNGDSIPVKFQPWYPGWDKPNRKSFTHNPMLSEVFDAENDQWNLQALGQVLSVNHCSSIIQHAQKPDTTSDLKDKLIWKVSKSGNYNTKQGYTFLITMTQSNASQINSIPPDLWKQIWSIKNMQPRVKTFLWRALHDGILTSHKMHSIINQIDPTCQICGLDAETTTHTLFQCSIPRLVWFSSQFSIRSDQLSPQFTSNIQALASQMSEIEFTYFCNLLWCIWKARNSHLFKGKSQSPQQILFNANALQGIKIETSQVCRKETQDIINIPPFSRIVLVDASWDQQKRVGVANVTYDQTGKLTHFQLSYTTAESPFHAETKALLQAAKIITQNTHQADTQYILLSDCKQLIEVLQKKEEENLSCWHASRLIHELIEIQETQGERIRFQFVLRQAVSPAHLLANLAWLKQLEMEGDDANLPQTDPPLQPST</sequence>
<comment type="caution">
    <text evidence="3">The sequence shown here is derived from an EMBL/GenBank/DDBJ whole genome shotgun (WGS) entry which is preliminary data.</text>
</comment>
<proteinExistence type="predicted"/>
<dbReference type="CDD" id="cd06222">
    <property type="entry name" value="RNase_H_like"/>
    <property type="match status" value="1"/>
</dbReference>
<dbReference type="AlphaFoldDB" id="A0AAD6F0U9"/>
<dbReference type="InterPro" id="IPR002156">
    <property type="entry name" value="RNaseH_domain"/>
</dbReference>
<dbReference type="Gene3D" id="3.30.420.10">
    <property type="entry name" value="Ribonuclease H-like superfamily/Ribonuclease H"/>
    <property type="match status" value="1"/>
</dbReference>
<dbReference type="PANTHER" id="PTHR34146:SF8">
    <property type="entry name" value="RNASE H TYPE-1 DOMAIN-CONTAINING PROTEIN"/>
    <property type="match status" value="1"/>
</dbReference>
<dbReference type="GO" id="GO:0004523">
    <property type="term" value="F:RNA-DNA hybrid ribonuclease activity"/>
    <property type="evidence" value="ECO:0007669"/>
    <property type="project" value="InterPro"/>
</dbReference>
<dbReference type="InterPro" id="IPR044730">
    <property type="entry name" value="RNase_H-like_dom_plant"/>
</dbReference>
<evidence type="ECO:0000259" key="2">
    <source>
        <dbReference type="Pfam" id="PF13966"/>
    </source>
</evidence>
<evidence type="ECO:0000313" key="4">
    <source>
        <dbReference type="Proteomes" id="UP001210211"/>
    </source>
</evidence>
<accession>A0AAD6F0U9</accession>
<dbReference type="Pfam" id="PF13456">
    <property type="entry name" value="RVT_3"/>
    <property type="match status" value="1"/>
</dbReference>
<evidence type="ECO:0000259" key="1">
    <source>
        <dbReference type="Pfam" id="PF13456"/>
    </source>
</evidence>
<organism evidence="3 4">
    <name type="scientific">Rhynchospora tenuis</name>
    <dbReference type="NCBI Taxonomy" id="198213"/>
    <lineage>
        <taxon>Eukaryota</taxon>
        <taxon>Viridiplantae</taxon>
        <taxon>Streptophyta</taxon>
        <taxon>Embryophyta</taxon>
        <taxon>Tracheophyta</taxon>
        <taxon>Spermatophyta</taxon>
        <taxon>Magnoliopsida</taxon>
        <taxon>Liliopsida</taxon>
        <taxon>Poales</taxon>
        <taxon>Cyperaceae</taxon>
        <taxon>Cyperoideae</taxon>
        <taxon>Rhynchosporeae</taxon>
        <taxon>Rhynchospora</taxon>
    </lineage>
</organism>
<dbReference type="PANTHER" id="PTHR34146">
    <property type="entry name" value="POLYNUCLEOTIDYL TRANSFERASE, RIBONUCLEASE H-LIKE SUPERFAMILY PROTEIN-RELATED"/>
    <property type="match status" value="1"/>
</dbReference>
<dbReference type="Pfam" id="PF13966">
    <property type="entry name" value="zf-RVT"/>
    <property type="match status" value="1"/>
</dbReference>
<dbReference type="Proteomes" id="UP001210211">
    <property type="component" value="Unassembled WGS sequence"/>
</dbReference>